<keyword evidence="2" id="KW-0732">Signal</keyword>
<protein>
    <submittedName>
        <fullName evidence="3">Uncharacterized protein</fullName>
    </submittedName>
</protein>
<organism evidence="3 4">
    <name type="scientific">Perkinsus olseni</name>
    <name type="common">Perkinsus atlanticus</name>
    <dbReference type="NCBI Taxonomy" id="32597"/>
    <lineage>
        <taxon>Eukaryota</taxon>
        <taxon>Sar</taxon>
        <taxon>Alveolata</taxon>
        <taxon>Perkinsozoa</taxon>
        <taxon>Perkinsea</taxon>
        <taxon>Perkinsida</taxon>
        <taxon>Perkinsidae</taxon>
        <taxon>Perkinsus</taxon>
    </lineage>
</organism>
<reference evidence="3 4" key="1">
    <citation type="submission" date="2020-04" db="EMBL/GenBank/DDBJ databases">
        <title>Perkinsus olseni comparative genomics.</title>
        <authorList>
            <person name="Bogema D.R."/>
        </authorList>
    </citation>
    <scope>NUCLEOTIDE SEQUENCE [LARGE SCALE GENOMIC DNA]</scope>
    <source>
        <strain evidence="3">00978-12</strain>
    </source>
</reference>
<gene>
    <name evidence="3" type="ORF">FOZ60_000228</name>
</gene>
<feature type="compositionally biased region" description="Basic residues" evidence="1">
    <location>
        <begin position="843"/>
        <end position="853"/>
    </location>
</feature>
<feature type="compositionally biased region" description="Basic and acidic residues" evidence="1">
    <location>
        <begin position="279"/>
        <end position="297"/>
    </location>
</feature>
<evidence type="ECO:0000256" key="1">
    <source>
        <dbReference type="SAM" id="MobiDB-lite"/>
    </source>
</evidence>
<name>A0A7J6PK73_PEROL</name>
<feature type="compositionally biased region" description="Basic and acidic residues" evidence="1">
    <location>
        <begin position="304"/>
        <end position="314"/>
    </location>
</feature>
<feature type="compositionally biased region" description="Polar residues" evidence="1">
    <location>
        <begin position="462"/>
        <end position="477"/>
    </location>
</feature>
<proteinExistence type="predicted"/>
<feature type="compositionally biased region" description="Basic and acidic residues" evidence="1">
    <location>
        <begin position="379"/>
        <end position="420"/>
    </location>
</feature>
<evidence type="ECO:0000313" key="3">
    <source>
        <dbReference type="EMBL" id="KAF4696539.1"/>
    </source>
</evidence>
<evidence type="ECO:0000256" key="2">
    <source>
        <dbReference type="SAM" id="SignalP"/>
    </source>
</evidence>
<dbReference type="EMBL" id="JABANP010000010">
    <property type="protein sequence ID" value="KAF4696539.1"/>
    <property type="molecule type" value="Genomic_DNA"/>
</dbReference>
<dbReference type="Proteomes" id="UP000541610">
    <property type="component" value="Unassembled WGS sequence"/>
</dbReference>
<feature type="region of interest" description="Disordered" evidence="1">
    <location>
        <begin position="259"/>
        <end position="478"/>
    </location>
</feature>
<feature type="region of interest" description="Disordered" evidence="1">
    <location>
        <begin position="721"/>
        <end position="881"/>
    </location>
</feature>
<evidence type="ECO:0000313" key="4">
    <source>
        <dbReference type="Proteomes" id="UP000541610"/>
    </source>
</evidence>
<feature type="signal peptide" evidence="2">
    <location>
        <begin position="1"/>
        <end position="21"/>
    </location>
</feature>
<feature type="chain" id="PRO_5029650356" evidence="2">
    <location>
        <begin position="22"/>
        <end position="1116"/>
    </location>
</feature>
<feature type="compositionally biased region" description="Basic and acidic residues" evidence="1">
    <location>
        <begin position="447"/>
        <end position="456"/>
    </location>
</feature>
<dbReference type="AlphaFoldDB" id="A0A7J6PK73"/>
<comment type="caution">
    <text evidence="3">The sequence shown here is derived from an EMBL/GenBank/DDBJ whole genome shotgun (WGS) entry which is preliminary data.</text>
</comment>
<feature type="compositionally biased region" description="Basic and acidic residues" evidence="1">
    <location>
        <begin position="736"/>
        <end position="753"/>
    </location>
</feature>
<sequence>MFTRIVLLLFALLALFTEAGSSGPQTPPKDVPWLFGQTGDTMFYIRPALDNCKMSSELSDAIEGNTCLAAHMTASCAKRENKDVVVYVVGDDWKSTRYNSRIIGRERGKRFGILKLPGDIPVNTRDLTEKLNSVDLHELDSSKGNFMWGIDIFYGSSEVDKVYVNPTAKGMKGFCLVNDASSSGDRKVHVYPVGRALFVRIFTKGKVQSFILSGFEHELINTDDPDTYFMGYHGELASHPPKCKDIIEWYGRFAHSATTPEENVDNGAMSKENTVVEASSKKGDRSEPSSKEKEYKGQPEGSDDDKTLSVENKHKGSLNEPHNKAPPVDTRDEEPVPPKQKSGGYLESILDTIPFIDEDEAPSQEEPGKEGPGNIDNKAPSKEDTGDEAPTEKGDRDEPPSHEKRYETPLKEKPRAKAQTEEENPGATSKMKVYDGAKRKHHGKVNSKKEPSEALWKRKHQNAPSADTPKSPTSSSDIPFLYGVSGKETFYIRPKLDTCKLSLRKLGSDESNTCVAAYAAASCQKRADMDVTVYVVSDTNFESKEYNSTIIESGDKMEFDTLTAHGNPQPDLTKRLNGVKELYELDTSSRNMPYGRDFFYGVHKDTEQALYVDLFAPYTRGFCHINGKAMREGDKVLVFPVGRSLLGRITRGGSTEYLMLEGIVHGNNLEDEEDGEDVDPSNPSTYWMGTEGQYTHRLRQCDGLGKWYRRFAHYATTPEKNVNNGATLEENTDVEALTKKGDRSELLSKEKPYKGQPEGSDDDEPVSAENKHKGFLSGPRNKAPSKKDSGDEALSKKGDRGEPRSQEKRYRTLPEEKPHAKAQTEEKSSGATSKMKVYDGAKEKHHGKVTSKKKPSEALWKRKHQKVPSDDTPKSPSSSSDIPFLYGVSGKDTFYIRPKLDTCKLSLHKLGSDESSTCVAAYAAASCKKRADMDVTVYVVSDTTFESKEYNSTIIESGDKMEFDILTVHGNPHPDLTKRLNGVKELFELDTSTRNMPYGRDFFYGVNKNTKQSLYVDLFAPYTKGFCQINGKAMREGDKVIVFPIGRSLLGRITREGSTDYLMLEGIVHGSSLDDEEDDEGVDTSNPSTYWMGTEGQYTHRLRQCDDLVKWYRRFA</sequence>
<accession>A0A7J6PK73</accession>
<feature type="compositionally biased region" description="Basic and acidic residues" evidence="1">
    <location>
        <begin position="785"/>
        <end position="828"/>
    </location>
</feature>